<dbReference type="GO" id="GO:0008270">
    <property type="term" value="F:zinc ion binding"/>
    <property type="evidence" value="ECO:0007669"/>
    <property type="project" value="UniProtKB-UniRule"/>
</dbReference>
<evidence type="ECO:0000256" key="9">
    <source>
        <dbReference type="ARBA" id="ARBA00022605"/>
    </source>
</evidence>
<keyword evidence="13 21" id="KW-0479">Metal-binding</keyword>
<evidence type="ECO:0000256" key="25">
    <source>
        <dbReference type="SAM" id="MobiDB-lite"/>
    </source>
</evidence>
<dbReference type="InterPro" id="IPR000489">
    <property type="entry name" value="Pterin-binding_dom"/>
</dbReference>
<evidence type="ECO:0000259" key="27">
    <source>
        <dbReference type="PROSITE" id="PS50972"/>
    </source>
</evidence>
<dbReference type="Pfam" id="PF02574">
    <property type="entry name" value="S-methyl_trans"/>
    <property type="match status" value="1"/>
</dbReference>
<feature type="binding site" evidence="23">
    <location>
        <position position="1131"/>
    </location>
    <ligand>
        <name>S-adenosyl-L-methionine</name>
        <dbReference type="ChEBI" id="CHEBI:59789"/>
    </ligand>
</feature>
<feature type="binding site" evidence="23">
    <location>
        <position position="815"/>
    </location>
    <ligand>
        <name>methylcob(III)alamin</name>
        <dbReference type="ChEBI" id="CHEBI:28115"/>
    </ligand>
</feature>
<evidence type="ECO:0000256" key="23">
    <source>
        <dbReference type="PIRSR" id="PIRSR000381-2"/>
    </source>
</evidence>
<evidence type="ECO:0000313" key="31">
    <source>
        <dbReference type="EMBL" id="PJJ41085.1"/>
    </source>
</evidence>
<sequence length="1188" mass="130276">MTLREAFEQKILLLDGGMGSVIQTYGIQGANNDMLSIEKPDVILDIQRRYVAAGVDVLTANTFSSQRISQREYHQENRIAEMNRAAVKIAKQAASDAKNRPVFVLGDVGPTSKMLSMSEDVNDPASRSITFDELEAAYYEQIDVLVDAGVDAILIETIFDTLNAKAALSAYQKVKDKTSRPLEVMLSMTVSDASGRTLSGQTVEAFVVSVMHANPLSIGLNCGLGADGMLPYLRRMSSVAPCYISCHPNAGLPNQFGGYDDTPEDMVKMIQPYLKEKLVNMIGGCCGTTPEHMAAFRKAIDSLAPDYERRKPVHRSPMLMLSGLEPLAVAPIQKHDKLSFFVKVGERCNVAGSKKFLRLVNEKNYDEALEIARTQVEKGAHVVDVNMDDGLLDAQKEMTHFLNLLASDPAVSCAPVMIDSSRFEVIEAGLKCVQGKCIVNSISLKMGEKAFLDHARTVQRLGAAVIVMLFDEEGQATNYDRRVKIAARAYKLLTEKLNFCPNDIIFDPNVLTVATGMEEHYAYAADFIRATRWIIDNLPGVRISGGLSNLSFAFRGNNYLREAMHSVFLHHAIPNGMGMAIMNPAAEIEYKTIPLELRMAITEVVLNTFPEASEELIAIAQRMTEAMLKAKETGEKYDPKAIFATSVASSSNDFAEVAEAKQTTPEERLQEALLKGTSHTLKEDLMQLIERGDSPVGIISGPLMDGMNEVGRLFGEGKMFLPQVVKTARTMKKAVEVLQPYIEAGKDSNSSSRGKIVIATVKGDVHDIGKNIVSVIMACNGFDMVDLGVMVPEDVIVKAAIEHKADIVSLSGLITPSLEEMCHVATAMQEAGLRIPIIVGGATTSPTHTAMKIAPCYDGPVFHVRDAASNPGLAAKLLNPETAEQTIQENREEQKRIRDKQNGIQASTANAMAAAEKTPVERRYSPDWSKYQPARPPFMGESKLPPIPLQDVISLINWEYFFYTWKVKADCEEAQKLKADADALIQSLNRPEYALRAIQAFYAAAGTENSIKFNTGRTGTEEDIVEVSTARQQKPEGICLSLCDYVAPVNAKTESAFSQPTGNDLYRDIVGVFAVTVSEAFVKRLEKLKAEQGGSDYDVLLMQTVADRLAEAGAEYLSKELEKENDWKGIRPAIGYPVLPNIKEIFNVAKLIDFDSVGISLTENGAMYPQASVSGLYISHPEVHYFSC</sequence>
<evidence type="ECO:0000259" key="30">
    <source>
        <dbReference type="PROSITE" id="PS51337"/>
    </source>
</evidence>
<dbReference type="GO" id="GO:0005829">
    <property type="term" value="C:cytosol"/>
    <property type="evidence" value="ECO:0007669"/>
    <property type="project" value="TreeGrafter"/>
</dbReference>
<dbReference type="Gene3D" id="3.20.20.20">
    <property type="entry name" value="Dihydropteroate synthase-like"/>
    <property type="match status" value="1"/>
</dbReference>
<dbReference type="PIRSF" id="PIRSF000381">
    <property type="entry name" value="MetH"/>
    <property type="match status" value="1"/>
</dbReference>
<evidence type="ECO:0000256" key="8">
    <source>
        <dbReference type="ARBA" id="ARBA00022603"/>
    </source>
</evidence>
<evidence type="ECO:0000259" key="26">
    <source>
        <dbReference type="PROSITE" id="PS50970"/>
    </source>
</evidence>
<dbReference type="CDD" id="cd02069">
    <property type="entry name" value="methionine_synthase_B12_BD"/>
    <property type="match status" value="1"/>
</dbReference>
<keyword evidence="32" id="KW-1185">Reference proteome</keyword>
<evidence type="ECO:0000256" key="17">
    <source>
        <dbReference type="ARBA" id="ARBA00023285"/>
    </source>
</evidence>
<keyword evidence="8 21" id="KW-0489">Methyltransferase</keyword>
<comment type="domain">
    <text evidence="21">Modular enzyme with four functionally distinct domains. The isolated Hcy-binding domain catalyzes methyl transfer from free methylcobalamin to homocysteine. The Hcy-binding domain in association with the pterin-binding domain catalyzes the methylation of cob(I)alamin by methyltetrahydrofolate and the methylation of homocysteine. The B12-binding domain binds the cofactor. The AdoMet activation domain binds S-adenosyl-L-methionine. Under aerobic conditions cob(I)alamin can be converted to inactive cob(II)alamin. Reductive methylation by S-adenosyl-L-methionine and flavodoxin regenerates methylcobalamin.</text>
</comment>
<dbReference type="Gene3D" id="3.20.20.330">
    <property type="entry name" value="Homocysteine-binding-like domain"/>
    <property type="match status" value="1"/>
</dbReference>
<feature type="binding site" description="axial binding residue" evidence="22">
    <location>
        <position position="766"/>
    </location>
    <ligand>
        <name>methylcob(III)alamin</name>
        <dbReference type="ChEBI" id="CHEBI:28115"/>
    </ligand>
    <ligandPart>
        <name>Co</name>
        <dbReference type="ChEBI" id="CHEBI:27638"/>
    </ligandPart>
</feature>
<dbReference type="SUPFAM" id="SSF82282">
    <property type="entry name" value="Homocysteine S-methyltransferase"/>
    <property type="match status" value="1"/>
</dbReference>
<evidence type="ECO:0000256" key="21">
    <source>
        <dbReference type="PIRNR" id="PIRNR000381"/>
    </source>
</evidence>
<dbReference type="InterPro" id="IPR011822">
    <property type="entry name" value="MetH"/>
</dbReference>
<dbReference type="PROSITE" id="PS50972">
    <property type="entry name" value="PTERIN_BINDING"/>
    <property type="match status" value="1"/>
</dbReference>
<dbReference type="PROSITE" id="PS50974">
    <property type="entry name" value="ADOMET_ACTIVATION"/>
    <property type="match status" value="1"/>
</dbReference>
<evidence type="ECO:0000256" key="7">
    <source>
        <dbReference type="ARBA" id="ARBA00013998"/>
    </source>
</evidence>
<feature type="binding site" evidence="23">
    <location>
        <position position="867"/>
    </location>
    <ligand>
        <name>methylcob(III)alamin</name>
        <dbReference type="ChEBI" id="CHEBI:28115"/>
    </ligand>
</feature>
<dbReference type="InterPro" id="IPR003726">
    <property type="entry name" value="HCY_dom"/>
</dbReference>
<dbReference type="InterPro" id="IPR003759">
    <property type="entry name" value="Cbl-bd_cap"/>
</dbReference>
<evidence type="ECO:0000256" key="14">
    <source>
        <dbReference type="ARBA" id="ARBA00022737"/>
    </source>
</evidence>
<feature type="binding site" evidence="23">
    <location>
        <begin position="1185"/>
        <end position="1186"/>
    </location>
    <ligand>
        <name>S-adenosyl-L-methionine</name>
        <dbReference type="ChEBI" id="CHEBI:59789"/>
    </ligand>
</feature>
<proteinExistence type="inferred from homology"/>
<dbReference type="GO" id="GO:0032259">
    <property type="term" value="P:methylation"/>
    <property type="evidence" value="ECO:0007669"/>
    <property type="project" value="UniProtKB-KW"/>
</dbReference>
<comment type="function">
    <text evidence="18 21">Catalyzes the transfer of a methyl group from methyl-cobalamin to homocysteine, yielding enzyme-bound cob(I)alamin and methionine. Subsequently, remethylates the cofactor using methyltetrahydrofolate.</text>
</comment>
<evidence type="ECO:0000256" key="15">
    <source>
        <dbReference type="ARBA" id="ARBA00022833"/>
    </source>
</evidence>
<dbReference type="InterPro" id="IPR050554">
    <property type="entry name" value="Met_Synthase/Corrinoid"/>
</dbReference>
<dbReference type="SUPFAM" id="SSF47644">
    <property type="entry name" value="Methionine synthase domain"/>
    <property type="match status" value="1"/>
</dbReference>
<dbReference type="InterPro" id="IPR006158">
    <property type="entry name" value="Cobalamin-bd"/>
</dbReference>
<dbReference type="InterPro" id="IPR036724">
    <property type="entry name" value="Cobalamin-bd_sf"/>
</dbReference>
<keyword evidence="9 21" id="KW-0028">Amino-acid biosynthesis</keyword>
<dbReference type="PROSITE" id="PS51332">
    <property type="entry name" value="B12_BINDING"/>
    <property type="match status" value="1"/>
</dbReference>
<dbReference type="Pfam" id="PF02607">
    <property type="entry name" value="B12-binding_2"/>
    <property type="match status" value="1"/>
</dbReference>
<evidence type="ECO:0000256" key="12">
    <source>
        <dbReference type="ARBA" id="ARBA00022691"/>
    </source>
</evidence>
<feature type="binding site" evidence="22 24">
    <location>
        <position position="222"/>
    </location>
    <ligand>
        <name>Zn(2+)</name>
        <dbReference type="ChEBI" id="CHEBI:29105"/>
    </ligand>
</feature>
<dbReference type="SUPFAM" id="SSF56507">
    <property type="entry name" value="Methionine synthase activation domain-like"/>
    <property type="match status" value="1"/>
</dbReference>
<feature type="domain" description="Hcy-binding" evidence="26">
    <location>
        <begin position="1"/>
        <end position="300"/>
    </location>
</feature>
<dbReference type="Gene3D" id="3.40.50.280">
    <property type="entry name" value="Cobalamin-binding domain"/>
    <property type="match status" value="1"/>
</dbReference>
<dbReference type="Gene3D" id="3.10.196.10">
    <property type="entry name" value="Vitamin B12-dependent methionine synthase, activation domain"/>
    <property type="match status" value="1"/>
</dbReference>
<evidence type="ECO:0000256" key="4">
    <source>
        <dbReference type="ARBA" id="ARBA00005178"/>
    </source>
</evidence>
<dbReference type="Pfam" id="PF00809">
    <property type="entry name" value="Pterin_bind"/>
    <property type="match status" value="1"/>
</dbReference>
<comment type="caution">
    <text evidence="31">The sequence shown here is derived from an EMBL/GenBank/DDBJ whole genome shotgun (WGS) entry which is preliminary data.</text>
</comment>
<dbReference type="GO" id="GO:0008705">
    <property type="term" value="F:methionine synthase activity"/>
    <property type="evidence" value="ECO:0007669"/>
    <property type="project" value="UniProtKB-UniRule"/>
</dbReference>
<dbReference type="Pfam" id="PF02965">
    <property type="entry name" value="Met_synt_B12"/>
    <property type="match status" value="1"/>
</dbReference>
<evidence type="ECO:0000256" key="3">
    <source>
        <dbReference type="ARBA" id="ARBA00001956"/>
    </source>
</evidence>
<dbReference type="FunFam" id="3.20.20.20:FF:000002">
    <property type="entry name" value="Methionine synthase"/>
    <property type="match status" value="1"/>
</dbReference>
<dbReference type="Gene3D" id="1.10.288.10">
    <property type="entry name" value="Cobalamin-dependent Methionine Synthase, domain 2"/>
    <property type="match status" value="1"/>
</dbReference>
<dbReference type="Proteomes" id="UP000231134">
    <property type="component" value="Unassembled WGS sequence"/>
</dbReference>
<comment type="cofactor">
    <cofactor evidence="3 21 22">
        <name>methylcob(III)alamin</name>
        <dbReference type="ChEBI" id="CHEBI:28115"/>
    </cofactor>
</comment>
<keyword evidence="10 21" id="KW-0846">Cobalamin</keyword>
<dbReference type="CDD" id="cd00740">
    <property type="entry name" value="MeTr"/>
    <property type="match status" value="1"/>
</dbReference>
<feature type="binding site" evidence="23">
    <location>
        <begin position="763"/>
        <end position="767"/>
    </location>
    <ligand>
        <name>methylcob(III)alamin</name>
        <dbReference type="ChEBI" id="CHEBI:28115"/>
    </ligand>
</feature>
<dbReference type="InterPro" id="IPR037010">
    <property type="entry name" value="VitB12-dep_Met_synth_activ_sf"/>
</dbReference>
<evidence type="ECO:0000256" key="16">
    <source>
        <dbReference type="ARBA" id="ARBA00023167"/>
    </source>
</evidence>
<name>A0A2M9A5T5_9BACT</name>
<evidence type="ECO:0000256" key="11">
    <source>
        <dbReference type="ARBA" id="ARBA00022679"/>
    </source>
</evidence>
<dbReference type="SUPFAM" id="SSF52242">
    <property type="entry name" value="Cobalamin (vitamin B12)-binding domain"/>
    <property type="match status" value="1"/>
</dbReference>
<dbReference type="EMBL" id="PGEX01000001">
    <property type="protein sequence ID" value="PJJ41085.1"/>
    <property type="molecule type" value="Genomic_DNA"/>
</dbReference>
<dbReference type="PANTHER" id="PTHR45833">
    <property type="entry name" value="METHIONINE SYNTHASE"/>
    <property type="match status" value="1"/>
</dbReference>
<dbReference type="PROSITE" id="PS51337">
    <property type="entry name" value="B12_BINDING_NTER"/>
    <property type="match status" value="1"/>
</dbReference>
<feature type="domain" description="B12-binding" evidence="29">
    <location>
        <begin position="753"/>
        <end position="888"/>
    </location>
</feature>
<dbReference type="SMART" id="SM01018">
    <property type="entry name" value="B12-binding_2"/>
    <property type="match status" value="1"/>
</dbReference>
<evidence type="ECO:0000259" key="28">
    <source>
        <dbReference type="PROSITE" id="PS50974"/>
    </source>
</evidence>
<dbReference type="InterPro" id="IPR036594">
    <property type="entry name" value="Meth_synthase_dom"/>
</dbReference>
<reference evidence="31 32" key="1">
    <citation type="submission" date="2017-11" db="EMBL/GenBank/DDBJ databases">
        <title>Animal gut microbial communities from fecal samples from Wisconsin, USA.</title>
        <authorList>
            <person name="Neumann A."/>
        </authorList>
    </citation>
    <scope>NUCLEOTIDE SEQUENCE [LARGE SCALE GENOMIC DNA]</scope>
    <source>
        <strain evidence="31 32">UWS3</strain>
    </source>
</reference>
<comment type="catalytic activity">
    <reaction evidence="1 21">
        <text>(6S)-5-methyl-5,6,7,8-tetrahydrofolate + L-homocysteine = (6S)-5,6,7,8-tetrahydrofolate + L-methionine</text>
        <dbReference type="Rhea" id="RHEA:11172"/>
        <dbReference type="ChEBI" id="CHEBI:18608"/>
        <dbReference type="ChEBI" id="CHEBI:57453"/>
        <dbReference type="ChEBI" id="CHEBI:57844"/>
        <dbReference type="ChEBI" id="CHEBI:58199"/>
        <dbReference type="EC" id="2.1.1.13"/>
    </reaction>
</comment>
<keyword evidence="15 21" id="KW-0862">Zinc</keyword>
<comment type="pathway">
    <text evidence="4 21">Amino-acid biosynthesis; L-methionine biosynthesis via de novo pathway; L-methionine from L-homocysteine (MetH route): step 1/1.</text>
</comment>
<evidence type="ECO:0000256" key="6">
    <source>
        <dbReference type="ARBA" id="ARBA00012032"/>
    </source>
</evidence>
<dbReference type="GO" id="GO:0050667">
    <property type="term" value="P:homocysteine metabolic process"/>
    <property type="evidence" value="ECO:0007669"/>
    <property type="project" value="TreeGrafter"/>
</dbReference>
<dbReference type="InterPro" id="IPR033706">
    <property type="entry name" value="Met_synthase_B12-bd"/>
</dbReference>
<keyword evidence="14" id="KW-0677">Repeat</keyword>
<dbReference type="AlphaFoldDB" id="A0A2M9A5T5"/>
<evidence type="ECO:0000256" key="1">
    <source>
        <dbReference type="ARBA" id="ARBA00001700"/>
    </source>
</evidence>
<dbReference type="NCBIfam" id="TIGR02082">
    <property type="entry name" value="metH"/>
    <property type="match status" value="1"/>
</dbReference>
<keyword evidence="11 21" id="KW-0808">Transferase</keyword>
<evidence type="ECO:0000256" key="22">
    <source>
        <dbReference type="PIRSR" id="PIRSR000381-1"/>
    </source>
</evidence>
<evidence type="ECO:0000313" key="32">
    <source>
        <dbReference type="Proteomes" id="UP000231134"/>
    </source>
</evidence>
<dbReference type="RefSeq" id="WP_100425095.1">
    <property type="nucleotide sequence ID" value="NZ_PGEX01000001.1"/>
</dbReference>
<evidence type="ECO:0000256" key="10">
    <source>
        <dbReference type="ARBA" id="ARBA00022628"/>
    </source>
</evidence>
<evidence type="ECO:0000256" key="18">
    <source>
        <dbReference type="ARBA" id="ARBA00025552"/>
    </source>
</evidence>
<feature type="region of interest" description="Disordered" evidence="25">
    <location>
        <begin position="908"/>
        <end position="928"/>
    </location>
</feature>
<feature type="domain" description="Pterin-binding" evidence="27">
    <location>
        <begin position="341"/>
        <end position="602"/>
    </location>
</feature>
<evidence type="ECO:0000256" key="24">
    <source>
        <dbReference type="PROSITE-ProRule" id="PRU00333"/>
    </source>
</evidence>
<evidence type="ECO:0000259" key="29">
    <source>
        <dbReference type="PROSITE" id="PS51332"/>
    </source>
</evidence>
<feature type="binding site" evidence="22 24">
    <location>
        <position position="285"/>
    </location>
    <ligand>
        <name>Zn(2+)</name>
        <dbReference type="ChEBI" id="CHEBI:29105"/>
    </ligand>
</feature>
<dbReference type="UniPathway" id="UPA00051">
    <property type="reaction ID" value="UER00081"/>
</dbReference>
<dbReference type="OrthoDB" id="9803687at2"/>
<evidence type="ECO:0000256" key="5">
    <source>
        <dbReference type="ARBA" id="ARBA00010398"/>
    </source>
</evidence>
<comment type="cofactor">
    <cofactor evidence="2 21 24">
        <name>Zn(2+)</name>
        <dbReference type="ChEBI" id="CHEBI:29105"/>
    </cofactor>
</comment>
<dbReference type="PANTHER" id="PTHR45833:SF1">
    <property type="entry name" value="METHIONINE SYNTHASE"/>
    <property type="match status" value="1"/>
</dbReference>
<gene>
    <name evidence="31" type="ORF">BGX16_1040</name>
</gene>
<dbReference type="FunFam" id="1.10.1240.10:FF:000001">
    <property type="entry name" value="Methionine synthase"/>
    <property type="match status" value="1"/>
</dbReference>
<dbReference type="EC" id="2.1.1.13" evidence="6 20"/>
<dbReference type="PROSITE" id="PS50970">
    <property type="entry name" value="HCY"/>
    <property type="match status" value="1"/>
</dbReference>
<feature type="binding site" evidence="23">
    <location>
        <position position="811"/>
    </location>
    <ligand>
        <name>methylcob(III)alamin</name>
        <dbReference type="ChEBI" id="CHEBI:28115"/>
    </ligand>
</feature>
<dbReference type="InterPro" id="IPR004223">
    <property type="entry name" value="VitB12-dep_Met_synth_activ_dom"/>
</dbReference>
<accession>A0A2M9A5T5</accession>
<dbReference type="GO" id="GO:0046653">
    <property type="term" value="P:tetrahydrofolate metabolic process"/>
    <property type="evidence" value="ECO:0007669"/>
    <property type="project" value="TreeGrafter"/>
</dbReference>
<evidence type="ECO:0000256" key="20">
    <source>
        <dbReference type="NCBIfam" id="TIGR02082"/>
    </source>
</evidence>
<comment type="similarity">
    <text evidence="5">Belongs to the vitamin-B12 dependent methionine synthase family.</text>
</comment>
<feature type="domain" description="B12-binding N-terminal" evidence="30">
    <location>
        <begin position="656"/>
        <end position="750"/>
    </location>
</feature>
<evidence type="ECO:0000256" key="19">
    <source>
        <dbReference type="ARBA" id="ARBA00031040"/>
    </source>
</evidence>
<keyword evidence="17 21" id="KW-0170">Cobalt</keyword>
<dbReference type="InterPro" id="IPR011005">
    <property type="entry name" value="Dihydropteroate_synth-like_sf"/>
</dbReference>
<dbReference type="GO" id="GO:0031419">
    <property type="term" value="F:cobalamin binding"/>
    <property type="evidence" value="ECO:0007669"/>
    <property type="project" value="UniProtKB-UniRule"/>
</dbReference>
<keyword evidence="12 21" id="KW-0949">S-adenosyl-L-methionine</keyword>
<evidence type="ECO:0000256" key="13">
    <source>
        <dbReference type="ARBA" id="ARBA00022723"/>
    </source>
</evidence>
<dbReference type="FunFam" id="3.20.20.330:FF:000001">
    <property type="entry name" value="Methionine synthase"/>
    <property type="match status" value="1"/>
</dbReference>
<dbReference type="Pfam" id="PF02310">
    <property type="entry name" value="B12-binding"/>
    <property type="match status" value="1"/>
</dbReference>
<keyword evidence="16 21" id="KW-0486">Methionine biosynthesis</keyword>
<dbReference type="SUPFAM" id="SSF51717">
    <property type="entry name" value="Dihydropteroate synthetase-like"/>
    <property type="match status" value="1"/>
</dbReference>
<feature type="domain" description="AdoMet activation" evidence="28">
    <location>
        <begin position="907"/>
        <end position="1188"/>
    </location>
</feature>
<feature type="binding site" evidence="22 24">
    <location>
        <position position="286"/>
    </location>
    <ligand>
        <name>Zn(2+)</name>
        <dbReference type="ChEBI" id="CHEBI:29105"/>
    </ligand>
</feature>
<dbReference type="Gene3D" id="1.10.1240.10">
    <property type="entry name" value="Methionine synthase domain"/>
    <property type="match status" value="1"/>
</dbReference>
<protein>
    <recommendedName>
        <fullName evidence="7 20">Methionine synthase</fullName>
        <ecNumber evidence="6 20">2.1.1.13</ecNumber>
    </recommendedName>
    <alternativeName>
        <fullName evidence="19 21">5-methyltetrahydrofolate--homocysteine methyltransferase</fullName>
    </alternativeName>
</protein>
<evidence type="ECO:0000256" key="2">
    <source>
        <dbReference type="ARBA" id="ARBA00001947"/>
    </source>
</evidence>
<dbReference type="InterPro" id="IPR036589">
    <property type="entry name" value="HCY_dom_sf"/>
</dbReference>
<organism evidence="31 32">
    <name type="scientific">Hallerella succinigenes</name>
    <dbReference type="NCBI Taxonomy" id="1896222"/>
    <lineage>
        <taxon>Bacteria</taxon>
        <taxon>Pseudomonadati</taxon>
        <taxon>Fibrobacterota</taxon>
        <taxon>Fibrobacteria</taxon>
        <taxon>Fibrobacterales</taxon>
        <taxon>Fibrobacteraceae</taxon>
        <taxon>Hallerella</taxon>
    </lineage>
</organism>